<evidence type="ECO:0000313" key="1">
    <source>
        <dbReference type="EMBL" id="CAE6931847.1"/>
    </source>
</evidence>
<accession>A0A812H0L0</accession>
<dbReference type="EMBL" id="CAJNDS010000044">
    <property type="protein sequence ID" value="CAE6931847.1"/>
    <property type="molecule type" value="Genomic_DNA"/>
</dbReference>
<gene>
    <name evidence="1" type="ORF">SNAT2548_LOCUS872</name>
</gene>
<protein>
    <submittedName>
        <fullName evidence="1">Uncharacterized protein</fullName>
    </submittedName>
</protein>
<proteinExistence type="predicted"/>
<reference evidence="1" key="1">
    <citation type="submission" date="2021-02" db="EMBL/GenBank/DDBJ databases">
        <authorList>
            <person name="Dougan E. K."/>
            <person name="Rhodes N."/>
            <person name="Thang M."/>
            <person name="Chan C."/>
        </authorList>
    </citation>
    <scope>NUCLEOTIDE SEQUENCE</scope>
</reference>
<keyword evidence="2" id="KW-1185">Reference proteome</keyword>
<dbReference type="AlphaFoldDB" id="A0A812H0L0"/>
<name>A0A812H0L0_9DINO</name>
<dbReference type="Proteomes" id="UP000604046">
    <property type="component" value="Unassembled WGS sequence"/>
</dbReference>
<sequence length="108" mass="12485">MRVELVHQKALRWTRSRCCRRPLKQEMECAFDQLWHALYDVQSRQTAIETELQELLWVMDDYHTFKSMTVFEVEQLKSAELSLGRTLKAVGNIGVTGSCLGVDPQGLE</sequence>
<organism evidence="1 2">
    <name type="scientific">Symbiodinium natans</name>
    <dbReference type="NCBI Taxonomy" id="878477"/>
    <lineage>
        <taxon>Eukaryota</taxon>
        <taxon>Sar</taxon>
        <taxon>Alveolata</taxon>
        <taxon>Dinophyceae</taxon>
        <taxon>Suessiales</taxon>
        <taxon>Symbiodiniaceae</taxon>
        <taxon>Symbiodinium</taxon>
    </lineage>
</organism>
<comment type="caution">
    <text evidence="1">The sequence shown here is derived from an EMBL/GenBank/DDBJ whole genome shotgun (WGS) entry which is preliminary data.</text>
</comment>
<evidence type="ECO:0000313" key="2">
    <source>
        <dbReference type="Proteomes" id="UP000604046"/>
    </source>
</evidence>